<evidence type="ECO:0000256" key="4">
    <source>
        <dbReference type="ARBA" id="ARBA00023180"/>
    </source>
</evidence>
<reference evidence="7 8" key="1">
    <citation type="submission" date="2016-04" db="EMBL/GenBank/DDBJ databases">
        <title>Polished mammalian reference genomes with single-molecule sequencing and chromosome conformation capture applied to the Capra hircus genome.</title>
        <authorList>
            <person name="Bickhart D.M."/>
            <person name="Koren S."/>
            <person name="Rosen B."/>
            <person name="Hastie A."/>
            <person name="Liachko I."/>
            <person name="Sullivan S.T."/>
            <person name="Burton J."/>
            <person name="Sayre B.L."/>
            <person name="Huson H.J."/>
            <person name="Lee J."/>
            <person name="Lam E."/>
            <person name="Kelley C.M."/>
            <person name="Hutchison J.L."/>
            <person name="Zhou Y."/>
            <person name="Sun J."/>
            <person name="Crisa A."/>
            <person name="Schwartz J.C."/>
            <person name="Hammond J.A."/>
            <person name="Schroeder S.G."/>
            <person name="Liu G.E."/>
            <person name="Dunham M."/>
            <person name="Shendure J."/>
            <person name="Sonstegard T.S."/>
            <person name="Phillippy A.M."/>
            <person name="Van Tassell C.P."/>
            <person name="Smith T.P."/>
        </authorList>
    </citation>
    <scope>NUCLEOTIDE SEQUENCE [LARGE SCALE GENOMIC DNA]</scope>
</reference>
<dbReference type="STRING" id="9925.ENSCHIP00000025560"/>
<keyword evidence="4" id="KW-0325">Glycoprotein</keyword>
<proteinExistence type="predicted"/>
<feature type="domain" description="Ig-like" evidence="6">
    <location>
        <begin position="139"/>
        <end position="221"/>
    </location>
</feature>
<dbReference type="Proteomes" id="UP000291000">
    <property type="component" value="Chromosome 3"/>
</dbReference>
<dbReference type="GO" id="GO:0009897">
    <property type="term" value="C:external side of plasma membrane"/>
    <property type="evidence" value="ECO:0007669"/>
    <property type="project" value="TreeGrafter"/>
</dbReference>
<dbReference type="GeneTree" id="ENSGT01030000234540"/>
<organism evidence="7 8">
    <name type="scientific">Capra hircus</name>
    <name type="common">Goat</name>
    <dbReference type="NCBI Taxonomy" id="9925"/>
    <lineage>
        <taxon>Eukaryota</taxon>
        <taxon>Metazoa</taxon>
        <taxon>Chordata</taxon>
        <taxon>Craniata</taxon>
        <taxon>Vertebrata</taxon>
        <taxon>Euteleostomi</taxon>
        <taxon>Mammalia</taxon>
        <taxon>Eutheria</taxon>
        <taxon>Laurasiatheria</taxon>
        <taxon>Artiodactyla</taxon>
        <taxon>Ruminantia</taxon>
        <taxon>Pecora</taxon>
        <taxon>Bovidae</taxon>
        <taxon>Caprinae</taxon>
        <taxon>Capra</taxon>
    </lineage>
</organism>
<dbReference type="SMART" id="SM00409">
    <property type="entry name" value="IG"/>
    <property type="match status" value="1"/>
</dbReference>
<dbReference type="Gene3D" id="2.60.40.10">
    <property type="entry name" value="Immunoglobulins"/>
    <property type="match status" value="2"/>
</dbReference>
<dbReference type="GO" id="GO:0002323">
    <property type="term" value="P:natural killer cell activation involved in immune response"/>
    <property type="evidence" value="ECO:0007669"/>
    <property type="project" value="TreeGrafter"/>
</dbReference>
<dbReference type="InterPro" id="IPR024303">
    <property type="entry name" value="NK_rcpt_2B4_Ig_dom"/>
</dbReference>
<dbReference type="AlphaFoldDB" id="A0A452FMX1"/>
<keyword evidence="3" id="KW-0472">Membrane</keyword>
<dbReference type="Ensembl" id="ENSCHIT00000033422.1">
    <property type="protein sequence ID" value="ENSCHIP00000025560.1"/>
    <property type="gene ID" value="ENSCHIG00000022290.1"/>
</dbReference>
<keyword evidence="8" id="KW-1185">Reference proteome</keyword>
<comment type="subcellular location">
    <subcellularLocation>
        <location evidence="1">Membrane</location>
    </subcellularLocation>
</comment>
<dbReference type="PROSITE" id="PS50835">
    <property type="entry name" value="IG_LIKE"/>
    <property type="match status" value="1"/>
</dbReference>
<dbReference type="PANTHER" id="PTHR12080:SF56">
    <property type="entry name" value="NATURAL KILLER CELL RECEPTOR 2B4"/>
    <property type="match status" value="1"/>
</dbReference>
<dbReference type="EMBL" id="LWLT01000004">
    <property type="status" value="NOT_ANNOTATED_CDS"/>
    <property type="molecule type" value="Genomic_DNA"/>
</dbReference>
<protein>
    <recommendedName>
        <fullName evidence="6">Ig-like domain-containing protein</fullName>
    </recommendedName>
</protein>
<reference evidence="7" key="3">
    <citation type="submission" date="2025-09" db="UniProtKB">
        <authorList>
            <consortium name="Ensembl"/>
        </authorList>
    </citation>
    <scope>IDENTIFICATION</scope>
</reference>
<reference evidence="7" key="2">
    <citation type="submission" date="2025-08" db="UniProtKB">
        <authorList>
            <consortium name="Ensembl"/>
        </authorList>
    </citation>
    <scope>IDENTIFICATION</scope>
</reference>
<sequence length="271" mass="30187">MLGQVLALTLLLLIKGHQGQGSADDVFGISGEPVRLRAPSLQTNIYSVKWKMPSYSNSSNNFMLSWKNGSGWTEERGALNQTLNHFNQRFNVTSKDFTLLIKAAQPQDSGLYVLEVTNHSGKFWEHKFHVSIFDRVEKPHLVKKWKVLDGGVCQVTLSCLVTRGGDVSYAWYKGSNLLQIPGNITELVENFDVNGSHLYTCNVSNLVSWANHSLQLTAGLSERPPRFHLSVHFGEHCDSPCGTVPGHPHLLLCVEEEEETVTDNPRSSDSL</sequence>
<dbReference type="InterPro" id="IPR015631">
    <property type="entry name" value="CD2/SLAM_rcpt"/>
</dbReference>
<evidence type="ECO:0000313" key="7">
    <source>
        <dbReference type="Ensembl" id="ENSCHIP00000025560.1"/>
    </source>
</evidence>
<accession>A0A452FMX1</accession>
<dbReference type="InterPro" id="IPR013783">
    <property type="entry name" value="Ig-like_fold"/>
</dbReference>
<dbReference type="SUPFAM" id="SSF48726">
    <property type="entry name" value="Immunoglobulin"/>
    <property type="match status" value="2"/>
</dbReference>
<dbReference type="PANTHER" id="PTHR12080">
    <property type="entry name" value="SIGNALING LYMPHOCYTIC ACTIVATION MOLECULE"/>
    <property type="match status" value="1"/>
</dbReference>
<keyword evidence="2 5" id="KW-0732">Signal</keyword>
<dbReference type="OMA" id="RTINLAW"/>
<evidence type="ECO:0000256" key="3">
    <source>
        <dbReference type="ARBA" id="ARBA00023136"/>
    </source>
</evidence>
<dbReference type="InterPro" id="IPR036179">
    <property type="entry name" value="Ig-like_dom_sf"/>
</dbReference>
<evidence type="ECO:0000259" key="6">
    <source>
        <dbReference type="PROSITE" id="PS50835"/>
    </source>
</evidence>
<evidence type="ECO:0000256" key="1">
    <source>
        <dbReference type="ARBA" id="ARBA00004370"/>
    </source>
</evidence>
<evidence type="ECO:0000256" key="5">
    <source>
        <dbReference type="SAM" id="SignalP"/>
    </source>
</evidence>
<name>A0A452FMX1_CAPHI</name>
<dbReference type="InterPro" id="IPR007110">
    <property type="entry name" value="Ig-like_dom"/>
</dbReference>
<feature type="signal peptide" evidence="5">
    <location>
        <begin position="1"/>
        <end position="23"/>
    </location>
</feature>
<dbReference type="Pfam" id="PF11465">
    <property type="entry name" value="Receptor_2B4"/>
    <property type="match status" value="1"/>
</dbReference>
<evidence type="ECO:0000256" key="2">
    <source>
        <dbReference type="ARBA" id="ARBA00022729"/>
    </source>
</evidence>
<dbReference type="Bgee" id="ENSCHIG00000022290">
    <property type="expression patterns" value="Expressed in spleen and 13 other cell types or tissues"/>
</dbReference>
<dbReference type="InterPro" id="IPR003599">
    <property type="entry name" value="Ig_sub"/>
</dbReference>
<feature type="chain" id="PRO_5019008225" description="Ig-like domain-containing protein" evidence="5">
    <location>
        <begin position="24"/>
        <end position="271"/>
    </location>
</feature>
<dbReference type="GO" id="GO:0042288">
    <property type="term" value="F:MHC class I protein binding"/>
    <property type="evidence" value="ECO:0007669"/>
    <property type="project" value="TreeGrafter"/>
</dbReference>
<evidence type="ECO:0000313" key="8">
    <source>
        <dbReference type="Proteomes" id="UP000291000"/>
    </source>
</evidence>